<dbReference type="OrthoDB" id="1476293at2759"/>
<evidence type="ECO:0000313" key="2">
    <source>
        <dbReference type="EMBL" id="GAU41397.1"/>
    </source>
</evidence>
<dbReference type="GO" id="GO:0004523">
    <property type="term" value="F:RNA-DNA hybrid ribonuclease activity"/>
    <property type="evidence" value="ECO:0007669"/>
    <property type="project" value="InterPro"/>
</dbReference>
<dbReference type="InterPro" id="IPR002156">
    <property type="entry name" value="RNaseH_domain"/>
</dbReference>
<feature type="domain" description="RNase H type-1" evidence="1">
    <location>
        <begin position="46"/>
        <end position="158"/>
    </location>
</feature>
<name>A0A2Z6PCV6_TRISU</name>
<organism evidence="2 3">
    <name type="scientific">Trifolium subterraneum</name>
    <name type="common">Subterranean clover</name>
    <dbReference type="NCBI Taxonomy" id="3900"/>
    <lineage>
        <taxon>Eukaryota</taxon>
        <taxon>Viridiplantae</taxon>
        <taxon>Streptophyta</taxon>
        <taxon>Embryophyta</taxon>
        <taxon>Tracheophyta</taxon>
        <taxon>Spermatophyta</taxon>
        <taxon>Magnoliopsida</taxon>
        <taxon>eudicotyledons</taxon>
        <taxon>Gunneridae</taxon>
        <taxon>Pentapetalae</taxon>
        <taxon>rosids</taxon>
        <taxon>fabids</taxon>
        <taxon>Fabales</taxon>
        <taxon>Fabaceae</taxon>
        <taxon>Papilionoideae</taxon>
        <taxon>50 kb inversion clade</taxon>
        <taxon>NPAAA clade</taxon>
        <taxon>Hologalegina</taxon>
        <taxon>IRL clade</taxon>
        <taxon>Trifolieae</taxon>
        <taxon>Trifolium</taxon>
    </lineage>
</organism>
<dbReference type="PANTHER" id="PTHR47723">
    <property type="entry name" value="OS05G0353850 PROTEIN"/>
    <property type="match status" value="1"/>
</dbReference>
<proteinExistence type="predicted"/>
<evidence type="ECO:0000259" key="1">
    <source>
        <dbReference type="Pfam" id="PF13456"/>
    </source>
</evidence>
<evidence type="ECO:0000313" key="3">
    <source>
        <dbReference type="Proteomes" id="UP000242715"/>
    </source>
</evidence>
<dbReference type="InterPro" id="IPR036397">
    <property type="entry name" value="RNaseH_sf"/>
</dbReference>
<gene>
    <name evidence="2" type="ORF">TSUD_244820</name>
</gene>
<dbReference type="SUPFAM" id="SSF53098">
    <property type="entry name" value="Ribonuclease H-like"/>
    <property type="match status" value="1"/>
</dbReference>
<dbReference type="InterPro" id="IPR012337">
    <property type="entry name" value="RNaseH-like_sf"/>
</dbReference>
<dbReference type="Gene3D" id="3.30.420.10">
    <property type="entry name" value="Ribonuclease H-like superfamily/Ribonuclease H"/>
    <property type="match status" value="1"/>
</dbReference>
<dbReference type="PANTHER" id="PTHR47723:SF19">
    <property type="entry name" value="POLYNUCLEOTIDYL TRANSFERASE, RIBONUCLEASE H-LIKE SUPERFAMILY PROTEIN"/>
    <property type="match status" value="1"/>
</dbReference>
<dbReference type="CDD" id="cd06222">
    <property type="entry name" value="RNase_H_like"/>
    <property type="match status" value="1"/>
</dbReference>
<reference evidence="3" key="1">
    <citation type="journal article" date="2017" name="Front. Plant Sci.">
        <title>Climate Clever Clovers: New Paradigm to Reduce the Environmental Footprint of Ruminants by Breeding Low Methanogenic Forages Utilizing Haplotype Variation.</title>
        <authorList>
            <person name="Kaur P."/>
            <person name="Appels R."/>
            <person name="Bayer P.E."/>
            <person name="Keeble-Gagnere G."/>
            <person name="Wang J."/>
            <person name="Hirakawa H."/>
            <person name="Shirasawa K."/>
            <person name="Vercoe P."/>
            <person name="Stefanova K."/>
            <person name="Durmic Z."/>
            <person name="Nichols P."/>
            <person name="Revell C."/>
            <person name="Isobe S.N."/>
            <person name="Edwards D."/>
            <person name="Erskine W."/>
        </authorList>
    </citation>
    <scope>NUCLEOTIDE SEQUENCE [LARGE SCALE GENOMIC DNA]</scope>
    <source>
        <strain evidence="3">cv. Daliak</strain>
    </source>
</reference>
<sequence>MRIVDYALLLTNCHTNSQVITLPKLVKWNAFGGTNMILNLDESSIDNPGISGFGGLIRNADGAWVHDFYGNLGVTNILHVELMAILKGLLLTRELNIRDLWCYSDSTTTIKLITDLVDVWHHYAAILHNIKDILSRDWHSILHTFHEGNACTDYLAKHGANNNTSFTTIAIPPAGLNLHLLADVSGISYVSLDTLL</sequence>
<dbReference type="EMBL" id="DF973862">
    <property type="protein sequence ID" value="GAU41397.1"/>
    <property type="molecule type" value="Genomic_DNA"/>
</dbReference>
<accession>A0A2Z6PCV6</accession>
<dbReference type="InterPro" id="IPR053151">
    <property type="entry name" value="RNase_H-like"/>
</dbReference>
<dbReference type="Proteomes" id="UP000242715">
    <property type="component" value="Unassembled WGS sequence"/>
</dbReference>
<keyword evidence="3" id="KW-1185">Reference proteome</keyword>
<protein>
    <recommendedName>
        <fullName evidence="1">RNase H type-1 domain-containing protein</fullName>
    </recommendedName>
</protein>
<dbReference type="AlphaFoldDB" id="A0A2Z6PCV6"/>
<dbReference type="GO" id="GO:0003676">
    <property type="term" value="F:nucleic acid binding"/>
    <property type="evidence" value="ECO:0007669"/>
    <property type="project" value="InterPro"/>
</dbReference>
<dbReference type="Pfam" id="PF13456">
    <property type="entry name" value="RVT_3"/>
    <property type="match status" value="1"/>
</dbReference>
<dbReference type="InterPro" id="IPR044730">
    <property type="entry name" value="RNase_H-like_dom_plant"/>
</dbReference>